<evidence type="ECO:0000313" key="10">
    <source>
        <dbReference type="EMBL" id="TFD96473.1"/>
    </source>
</evidence>
<dbReference type="GO" id="GO:0045493">
    <property type="term" value="P:xylan catabolic process"/>
    <property type="evidence" value="ECO:0007669"/>
    <property type="project" value="UniProtKB-KW"/>
</dbReference>
<dbReference type="EMBL" id="SOML01000005">
    <property type="protein sequence ID" value="TFD96473.1"/>
    <property type="molecule type" value="Genomic_DNA"/>
</dbReference>
<evidence type="ECO:0000256" key="4">
    <source>
        <dbReference type="ARBA" id="ARBA00023277"/>
    </source>
</evidence>
<keyword evidence="11" id="KW-1185">Reference proteome</keyword>
<feature type="site" description="Important for catalytic activity, responsible for pKa modulation of the active site Glu and correct orientation of both the proton donor and substrate" evidence="7">
    <location>
        <position position="144"/>
    </location>
</feature>
<dbReference type="InterPro" id="IPR052176">
    <property type="entry name" value="Glycosyl_Hydrlase_43_Enz"/>
</dbReference>
<keyword evidence="9" id="KW-0732">Signal</keyword>
<feature type="active site" description="Proton acceptor" evidence="6">
    <location>
        <position position="42"/>
    </location>
</feature>
<feature type="active site" description="Proton donor" evidence="6">
    <location>
        <position position="209"/>
    </location>
</feature>
<dbReference type="RefSeq" id="WP_134436340.1">
    <property type="nucleotide sequence ID" value="NZ_SOML01000005.1"/>
</dbReference>
<evidence type="ECO:0000256" key="8">
    <source>
        <dbReference type="RuleBase" id="RU361187"/>
    </source>
</evidence>
<comment type="similarity">
    <text evidence="1 8">Belongs to the glycosyl hydrolase 43 family.</text>
</comment>
<accession>A0A4Y8L1M2</accession>
<evidence type="ECO:0000256" key="6">
    <source>
        <dbReference type="PIRSR" id="PIRSR606710-1"/>
    </source>
</evidence>
<dbReference type="Gene3D" id="2.115.10.20">
    <property type="entry name" value="Glycosyl hydrolase domain, family 43"/>
    <property type="match status" value="1"/>
</dbReference>
<evidence type="ECO:0000256" key="2">
    <source>
        <dbReference type="ARBA" id="ARBA00022651"/>
    </source>
</evidence>
<dbReference type="Pfam" id="PF04616">
    <property type="entry name" value="Glyco_hydro_43"/>
    <property type="match status" value="1"/>
</dbReference>
<keyword evidence="2 10" id="KW-0624">Polysaccharide degradation</keyword>
<organism evidence="10 11">
    <name type="scientific">Dysgonomonas capnocytophagoides</name>
    <dbReference type="NCBI Taxonomy" id="45254"/>
    <lineage>
        <taxon>Bacteria</taxon>
        <taxon>Pseudomonadati</taxon>
        <taxon>Bacteroidota</taxon>
        <taxon>Bacteroidia</taxon>
        <taxon>Bacteroidales</taxon>
        <taxon>Dysgonomonadaceae</taxon>
        <taxon>Dysgonomonas</taxon>
    </lineage>
</organism>
<protein>
    <submittedName>
        <fullName evidence="10">1,4-beta-xylanase</fullName>
    </submittedName>
</protein>
<evidence type="ECO:0000256" key="5">
    <source>
        <dbReference type="ARBA" id="ARBA00023295"/>
    </source>
</evidence>
<keyword evidence="2 10" id="KW-0858">Xylan degradation</keyword>
<dbReference type="PANTHER" id="PTHR43772">
    <property type="entry name" value="ENDO-1,4-BETA-XYLANASE"/>
    <property type="match status" value="1"/>
</dbReference>
<evidence type="ECO:0000256" key="1">
    <source>
        <dbReference type="ARBA" id="ARBA00009865"/>
    </source>
</evidence>
<dbReference type="AlphaFoldDB" id="A0A4Y8L1M2"/>
<comment type="caution">
    <text evidence="10">The sequence shown here is derived from an EMBL/GenBank/DDBJ whole genome shotgun (WGS) entry which is preliminary data.</text>
</comment>
<evidence type="ECO:0000313" key="11">
    <source>
        <dbReference type="Proteomes" id="UP000297861"/>
    </source>
</evidence>
<keyword evidence="5 8" id="KW-0326">Glycosidase</keyword>
<dbReference type="GO" id="GO:0004553">
    <property type="term" value="F:hydrolase activity, hydrolyzing O-glycosyl compounds"/>
    <property type="evidence" value="ECO:0007669"/>
    <property type="project" value="InterPro"/>
</dbReference>
<dbReference type="STRING" id="1121485.GCA_000426485_01908"/>
<proteinExistence type="inferred from homology"/>
<dbReference type="OrthoDB" id="1016412at2"/>
<keyword evidence="3 8" id="KW-0378">Hydrolase</keyword>
<evidence type="ECO:0000256" key="3">
    <source>
        <dbReference type="ARBA" id="ARBA00022801"/>
    </source>
</evidence>
<feature type="chain" id="PRO_5021285443" evidence="9">
    <location>
        <begin position="20"/>
        <end position="330"/>
    </location>
</feature>
<dbReference type="Proteomes" id="UP000297861">
    <property type="component" value="Unassembled WGS sequence"/>
</dbReference>
<dbReference type="PANTHER" id="PTHR43772:SF2">
    <property type="entry name" value="PUTATIVE (AFU_ORTHOLOGUE AFUA_2G04480)-RELATED"/>
    <property type="match status" value="1"/>
</dbReference>
<dbReference type="SUPFAM" id="SSF75005">
    <property type="entry name" value="Arabinanase/levansucrase/invertase"/>
    <property type="match status" value="1"/>
</dbReference>
<evidence type="ECO:0000256" key="7">
    <source>
        <dbReference type="PIRSR" id="PIRSR606710-2"/>
    </source>
</evidence>
<name>A0A4Y8L1M2_9BACT</name>
<reference evidence="10 11" key="1">
    <citation type="submission" date="2019-03" db="EMBL/GenBank/DDBJ databases">
        <title>San Antonio Military Medical Center submission to MRSN (WRAIR), pending publication.</title>
        <authorList>
            <person name="Blyth D.M."/>
            <person name="Mccarthy S.L."/>
            <person name="Schall S.E."/>
            <person name="Stam J.A."/>
            <person name="Ong A.C."/>
            <person name="Mcgann P.T."/>
        </authorList>
    </citation>
    <scope>NUCLEOTIDE SEQUENCE [LARGE SCALE GENOMIC DNA]</scope>
    <source>
        <strain evidence="10 11">MRSN571793</strain>
    </source>
</reference>
<sequence>MIKSAVLFILALICGIAISCSSDNGNEDPPITGERYKVPLGDPFILYYNNMYYAYGTQSDDGIVVYTSSDLKTWEKQPKLALSKDDSYADRWFWAPEIYYIKEKNKFFMYYSADEHICVAVSDSPLGPFKQDEKKPMYEGFGIDNSLFIDDDGKAYISFVRSVDGTETLGNSIWVAELENDLKTIKIETLTPGLHVTEAWENVWPRVTEAPFIVKHAGKYYMTYSANSYESPLYGVGYAIADSPMGPWIKYEKNPVLQKNDGLQGVGHSAMFTDKEGKLRIVFHAHFSNTSIHPRLMYVKDVTFTSDAIPVMQITGDLITPETIGWSLYQ</sequence>
<feature type="signal peptide" evidence="9">
    <location>
        <begin position="1"/>
        <end position="19"/>
    </location>
</feature>
<keyword evidence="4" id="KW-0119">Carbohydrate metabolism</keyword>
<dbReference type="PROSITE" id="PS51257">
    <property type="entry name" value="PROKAR_LIPOPROTEIN"/>
    <property type="match status" value="1"/>
</dbReference>
<gene>
    <name evidence="10" type="ORF">E2605_09930</name>
</gene>
<dbReference type="InterPro" id="IPR006710">
    <property type="entry name" value="Glyco_hydro_43"/>
</dbReference>
<evidence type="ECO:0000256" key="9">
    <source>
        <dbReference type="SAM" id="SignalP"/>
    </source>
</evidence>
<dbReference type="CDD" id="cd08991">
    <property type="entry name" value="GH43_HoAraf43-like"/>
    <property type="match status" value="1"/>
</dbReference>
<dbReference type="InterPro" id="IPR023296">
    <property type="entry name" value="Glyco_hydro_beta-prop_sf"/>
</dbReference>